<feature type="compositionally biased region" description="Polar residues" evidence="1">
    <location>
        <begin position="116"/>
        <end position="158"/>
    </location>
</feature>
<feature type="compositionally biased region" description="Polar residues" evidence="1">
    <location>
        <begin position="378"/>
        <end position="392"/>
    </location>
</feature>
<dbReference type="AlphaFoldDB" id="A0A1D1YQT9"/>
<evidence type="ECO:0000256" key="1">
    <source>
        <dbReference type="SAM" id="MobiDB-lite"/>
    </source>
</evidence>
<accession>A0A1D1YQT9</accession>
<evidence type="ECO:0000313" key="2">
    <source>
        <dbReference type="EMBL" id="JAT57018.1"/>
    </source>
</evidence>
<evidence type="ECO:0000313" key="3">
    <source>
        <dbReference type="EMBL" id="JAT66869.1"/>
    </source>
</evidence>
<feature type="compositionally biased region" description="Low complexity" evidence="1">
    <location>
        <begin position="323"/>
        <end position="339"/>
    </location>
</feature>
<feature type="compositionally biased region" description="Polar residues" evidence="1">
    <location>
        <begin position="8"/>
        <end position="30"/>
    </location>
</feature>
<feature type="compositionally biased region" description="Polar residues" evidence="1">
    <location>
        <begin position="196"/>
        <end position="205"/>
    </location>
</feature>
<protein>
    <submittedName>
        <fullName evidence="2">Protein PF14_0175</fullName>
    </submittedName>
</protein>
<proteinExistence type="predicted"/>
<name>A0A1D1YQT9_9ARAE</name>
<feature type="region of interest" description="Disordered" evidence="1">
    <location>
        <begin position="374"/>
        <end position="412"/>
    </location>
</feature>
<dbReference type="EMBL" id="GDJX01001067">
    <property type="protein sequence ID" value="JAT66869.1"/>
    <property type="molecule type" value="Transcribed_RNA"/>
</dbReference>
<dbReference type="EMBL" id="GDJX01010918">
    <property type="protein sequence ID" value="JAT57018.1"/>
    <property type="molecule type" value="Transcribed_RNA"/>
</dbReference>
<feature type="compositionally biased region" description="Low complexity" evidence="1">
    <location>
        <begin position="159"/>
        <end position="187"/>
    </location>
</feature>
<feature type="region of interest" description="Disordered" evidence="1">
    <location>
        <begin position="1"/>
        <end position="90"/>
    </location>
</feature>
<organism evidence="2">
    <name type="scientific">Anthurium amnicola</name>
    <dbReference type="NCBI Taxonomy" id="1678845"/>
    <lineage>
        <taxon>Eukaryota</taxon>
        <taxon>Viridiplantae</taxon>
        <taxon>Streptophyta</taxon>
        <taxon>Embryophyta</taxon>
        <taxon>Tracheophyta</taxon>
        <taxon>Spermatophyta</taxon>
        <taxon>Magnoliopsida</taxon>
        <taxon>Liliopsida</taxon>
        <taxon>Araceae</taxon>
        <taxon>Pothoideae</taxon>
        <taxon>Potheae</taxon>
        <taxon>Anthurium</taxon>
    </lineage>
</organism>
<gene>
    <name evidence="2" type="primary">PF14_0175_6</name>
    <name evidence="3" type="synonym">PF14_0175_8</name>
    <name evidence="2" type="ORF">g.54574</name>
    <name evidence="3" type="ORF">g.54578</name>
</gene>
<feature type="region of interest" description="Disordered" evidence="1">
    <location>
        <begin position="106"/>
        <end position="259"/>
    </location>
</feature>
<reference evidence="2" key="1">
    <citation type="submission" date="2015-07" db="EMBL/GenBank/DDBJ databases">
        <title>Transcriptome Assembly of Anthurium amnicola.</title>
        <authorList>
            <person name="Suzuki J."/>
        </authorList>
    </citation>
    <scope>NUCLEOTIDE SEQUENCE</scope>
</reference>
<feature type="region of interest" description="Disordered" evidence="1">
    <location>
        <begin position="309"/>
        <end position="339"/>
    </location>
</feature>
<feature type="compositionally biased region" description="Polar residues" evidence="1">
    <location>
        <begin position="54"/>
        <end position="71"/>
    </location>
</feature>
<sequence length="462" mass="51425">MDAGGVQVQHQPSNQDPTRQTWRNNSSNGDQGKRRDNGSNKSKPANLKSINVERAQNMSTTSRNVYNNNMPQGAPSIKTPKTAQFPRQNQQQQMYVMQPKTATFVKNDQRQQQQQMNLTRSPPQTLNLNNNRSSPPQNVFISRSPPQIHNLSRSPPKTNNGNVHNNTSNAVNTASKQQQQQQKTTSSRPTPKPLNLSKSSSQAHNNLGRVPQTATFPPKVNRALNLPNPPKTATLAKPSSGFPTKDIRQAIRPPQSATVPQQAYTLIYGEQTAYLQALEQQSRLGRYSASPAPFRFATTNYRQVELGPGTPVVVLSHPDDSDSQGSSPPTPGYSPSDGYSGADYDLNYMMSYEEEAEESPYCYYYYDYPQEFIPPQTPTGTSHQQRSNTVPSTAKEERRRSVFGGPMKVHPDAVLPIRQPKGPDMAKNFATRIRRKAVNKLYAAAAERRSKSAADRRKSALF</sequence>